<proteinExistence type="inferred from homology"/>
<dbReference type="InterPro" id="IPR011250">
    <property type="entry name" value="OMP/PagP_B-barrel"/>
</dbReference>
<protein>
    <submittedName>
        <fullName evidence="8">Porin family protein</fullName>
    </submittedName>
</protein>
<dbReference type="PANTHER" id="PTHR34001:SF3">
    <property type="entry name" value="BLL7405 PROTEIN"/>
    <property type="match status" value="1"/>
</dbReference>
<sequence length="209" mass="21876">MSTAKTATIALIAGLAGVQIAAAADLPRRTDPYAPAPVYAAPVSNWQGFYAGVHLGGGFGSSGPIDTSGFVGGLQGGYNFQFDKVVVGAEADITYSGIGNSSFQEKSDINWLGSIRGRAGYSFGNILPYVTAGWGFGDTKYSNIYGQTKDTASGWVLGAGAEMMVMPNVTVRAEYLYYDLGSQDYPTAAGLGRIDTSTNVIRGGVNYKF</sequence>
<accession>A0ABT1L6J8</accession>
<dbReference type="EMBL" id="JANCLU010000001">
    <property type="protein sequence ID" value="MCP8937021.1"/>
    <property type="molecule type" value="Genomic_DNA"/>
</dbReference>
<dbReference type="PANTHER" id="PTHR34001">
    <property type="entry name" value="BLL7405 PROTEIN"/>
    <property type="match status" value="1"/>
</dbReference>
<dbReference type="Proteomes" id="UP001205890">
    <property type="component" value="Unassembled WGS sequence"/>
</dbReference>
<comment type="similarity">
    <text evidence="5">Belongs to the Omp25/RopB family.</text>
</comment>
<evidence type="ECO:0000313" key="8">
    <source>
        <dbReference type="EMBL" id="MCP8937021.1"/>
    </source>
</evidence>
<evidence type="ECO:0000256" key="4">
    <source>
        <dbReference type="ARBA" id="ARBA00023237"/>
    </source>
</evidence>
<dbReference type="InterPro" id="IPR006315">
    <property type="entry name" value="OM_autotransptr_brl_dom"/>
</dbReference>
<name>A0ABT1L6J8_9HYPH</name>
<dbReference type="SUPFAM" id="SSF56925">
    <property type="entry name" value="OMPA-like"/>
    <property type="match status" value="1"/>
</dbReference>
<evidence type="ECO:0000256" key="6">
    <source>
        <dbReference type="SAM" id="SignalP"/>
    </source>
</evidence>
<comment type="caution">
    <text evidence="8">The sequence shown here is derived from an EMBL/GenBank/DDBJ whole genome shotgun (WGS) entry which is preliminary data.</text>
</comment>
<evidence type="ECO:0000256" key="3">
    <source>
        <dbReference type="ARBA" id="ARBA00023136"/>
    </source>
</evidence>
<dbReference type="Pfam" id="PF13505">
    <property type="entry name" value="OMP_b-brl"/>
    <property type="match status" value="1"/>
</dbReference>
<organism evidence="8 9">
    <name type="scientific">Alsobacter ponti</name>
    <dbReference type="NCBI Taxonomy" id="2962936"/>
    <lineage>
        <taxon>Bacteria</taxon>
        <taxon>Pseudomonadati</taxon>
        <taxon>Pseudomonadota</taxon>
        <taxon>Alphaproteobacteria</taxon>
        <taxon>Hyphomicrobiales</taxon>
        <taxon>Alsobacteraceae</taxon>
        <taxon>Alsobacter</taxon>
    </lineage>
</organism>
<reference evidence="8 9" key="1">
    <citation type="submission" date="2022-07" db="EMBL/GenBank/DDBJ databases">
        <authorList>
            <person name="Li W.-J."/>
            <person name="Deng Q.-Q."/>
        </authorList>
    </citation>
    <scope>NUCLEOTIDE SEQUENCE [LARGE SCALE GENOMIC DNA]</scope>
    <source>
        <strain evidence="8 9">SYSU M60028</strain>
    </source>
</reference>
<dbReference type="NCBIfam" id="TIGR01414">
    <property type="entry name" value="autotrans_barl"/>
    <property type="match status" value="1"/>
</dbReference>
<keyword evidence="3" id="KW-0472">Membrane</keyword>
<dbReference type="InterPro" id="IPR051692">
    <property type="entry name" value="OMP-like"/>
</dbReference>
<feature type="signal peptide" evidence="6">
    <location>
        <begin position="1"/>
        <end position="23"/>
    </location>
</feature>
<dbReference type="InterPro" id="IPR027385">
    <property type="entry name" value="Beta-barrel_OMP"/>
</dbReference>
<evidence type="ECO:0000256" key="5">
    <source>
        <dbReference type="ARBA" id="ARBA00038306"/>
    </source>
</evidence>
<evidence type="ECO:0000259" key="7">
    <source>
        <dbReference type="Pfam" id="PF13505"/>
    </source>
</evidence>
<evidence type="ECO:0000256" key="1">
    <source>
        <dbReference type="ARBA" id="ARBA00004442"/>
    </source>
</evidence>
<feature type="domain" description="Outer membrane protein beta-barrel" evidence="7">
    <location>
        <begin position="37"/>
        <end position="209"/>
    </location>
</feature>
<evidence type="ECO:0000313" key="9">
    <source>
        <dbReference type="Proteomes" id="UP001205890"/>
    </source>
</evidence>
<keyword evidence="2 6" id="KW-0732">Signal</keyword>
<keyword evidence="9" id="KW-1185">Reference proteome</keyword>
<keyword evidence="4" id="KW-0998">Cell outer membrane</keyword>
<dbReference type="RefSeq" id="WP_254737526.1">
    <property type="nucleotide sequence ID" value="NZ_JANCLU010000001.1"/>
</dbReference>
<comment type="subcellular location">
    <subcellularLocation>
        <location evidence="1">Cell outer membrane</location>
    </subcellularLocation>
</comment>
<dbReference type="Gene3D" id="2.40.160.20">
    <property type="match status" value="1"/>
</dbReference>
<gene>
    <name evidence="8" type="ORF">NK718_00690</name>
</gene>
<feature type="chain" id="PRO_5046074248" evidence="6">
    <location>
        <begin position="24"/>
        <end position="209"/>
    </location>
</feature>
<evidence type="ECO:0000256" key="2">
    <source>
        <dbReference type="ARBA" id="ARBA00022729"/>
    </source>
</evidence>